<dbReference type="Gene3D" id="3.40.50.360">
    <property type="match status" value="1"/>
</dbReference>
<proteinExistence type="predicted"/>
<evidence type="ECO:0000313" key="4">
    <source>
        <dbReference type="EMBL" id="SHL32215.1"/>
    </source>
</evidence>
<dbReference type="PANTHER" id="PTHR43278">
    <property type="entry name" value="NAD(P)H-DEPENDENT FMN-CONTAINING OXIDOREDUCTASE YWQN-RELATED"/>
    <property type="match status" value="1"/>
</dbReference>
<dbReference type="InterPro" id="IPR029039">
    <property type="entry name" value="Flavoprotein-like_sf"/>
</dbReference>
<evidence type="ECO:0000256" key="2">
    <source>
        <dbReference type="ARBA" id="ARBA00022643"/>
    </source>
</evidence>
<dbReference type="SUPFAM" id="SSF52218">
    <property type="entry name" value="Flavoproteins"/>
    <property type="match status" value="1"/>
</dbReference>
<dbReference type="AlphaFoldDB" id="A0A1M6ZPF2"/>
<name>A0A1M6ZPF2_9FIRM</name>
<evidence type="ECO:0000259" key="3">
    <source>
        <dbReference type="Pfam" id="PF03358"/>
    </source>
</evidence>
<dbReference type="OrthoDB" id="9790975at2"/>
<dbReference type="EMBL" id="FRAC01000029">
    <property type="protein sequence ID" value="SHL32215.1"/>
    <property type="molecule type" value="Genomic_DNA"/>
</dbReference>
<sequence>MKIIAINGSPRKNKNTATLLKKALEGAESYGAETELIHLYDLDYKGCVSCFACKLKNGKSYGKCAYKDGLTLVLEKAADADAIIFGSPIYFESVTGNMRSFMERLMFPYQTYTTGYKSIFGRKIPTGFIYTMNVTEEQMNELGYAQGLRFSEVDLERIFGYFEPLVVNDTYQFDDYSKYVITVFDGDKKAQVKEEQFPEYCNKAFNLGLRFAQQAESYNGNTDNI</sequence>
<dbReference type="PANTHER" id="PTHR43278:SF2">
    <property type="entry name" value="IRON-SULFUR FLAVOPROTEIN"/>
    <property type="match status" value="1"/>
</dbReference>
<evidence type="ECO:0000313" key="5">
    <source>
        <dbReference type="Proteomes" id="UP000184386"/>
    </source>
</evidence>
<feature type="domain" description="NADPH-dependent FMN reductase-like" evidence="3">
    <location>
        <begin position="1"/>
        <end position="109"/>
    </location>
</feature>
<reference evidence="4 5" key="1">
    <citation type="submission" date="2016-11" db="EMBL/GenBank/DDBJ databases">
        <authorList>
            <person name="Jaros S."/>
            <person name="Januszkiewicz K."/>
            <person name="Wedrychowicz H."/>
        </authorList>
    </citation>
    <scope>NUCLEOTIDE SEQUENCE [LARGE SCALE GENOMIC DNA]</scope>
    <source>
        <strain evidence="4 5">DSM 15929</strain>
    </source>
</reference>
<organism evidence="4 5">
    <name type="scientific">Anaerocolumna jejuensis DSM 15929</name>
    <dbReference type="NCBI Taxonomy" id="1121322"/>
    <lineage>
        <taxon>Bacteria</taxon>
        <taxon>Bacillati</taxon>
        <taxon>Bacillota</taxon>
        <taxon>Clostridia</taxon>
        <taxon>Lachnospirales</taxon>
        <taxon>Lachnospiraceae</taxon>
        <taxon>Anaerocolumna</taxon>
    </lineage>
</organism>
<gene>
    <name evidence="4" type="ORF">SAMN02745136_04649</name>
</gene>
<evidence type="ECO:0000256" key="1">
    <source>
        <dbReference type="ARBA" id="ARBA00022630"/>
    </source>
</evidence>
<keyword evidence="1" id="KW-0285">Flavoprotein</keyword>
<dbReference type="Proteomes" id="UP000184386">
    <property type="component" value="Unassembled WGS sequence"/>
</dbReference>
<dbReference type="STRING" id="1121322.SAMN02745136_04649"/>
<dbReference type="Pfam" id="PF03358">
    <property type="entry name" value="FMN_red"/>
    <property type="match status" value="1"/>
</dbReference>
<dbReference type="RefSeq" id="WP_073279416.1">
    <property type="nucleotide sequence ID" value="NZ_FRAC01000029.1"/>
</dbReference>
<keyword evidence="5" id="KW-1185">Reference proteome</keyword>
<keyword evidence="2" id="KW-0288">FMN</keyword>
<dbReference type="GO" id="GO:0016491">
    <property type="term" value="F:oxidoreductase activity"/>
    <property type="evidence" value="ECO:0007669"/>
    <property type="project" value="InterPro"/>
</dbReference>
<accession>A0A1M6ZPF2</accession>
<dbReference type="InterPro" id="IPR051796">
    <property type="entry name" value="ISF_SsuE-like"/>
</dbReference>
<protein>
    <submittedName>
        <fullName evidence="4">Multimeric flavodoxin WrbA</fullName>
    </submittedName>
</protein>
<dbReference type="InterPro" id="IPR005025">
    <property type="entry name" value="FMN_Rdtase-like_dom"/>
</dbReference>